<dbReference type="InterPro" id="IPR036097">
    <property type="entry name" value="HisK_dim/P_sf"/>
</dbReference>
<comment type="caution">
    <text evidence="9">The sequence shown here is derived from an EMBL/GenBank/DDBJ whole genome shotgun (WGS) entry which is preliminary data.</text>
</comment>
<sequence length="548" mass="60662">MSDVKDNIDVLVITAMLCSFTIVVCFLIVLYRKQSDALRQKKANQAKSVFLATMSHEIRTPMNGVLGMAALLKETELTTEQREFTQSIIQSGEALLSVINDILDFSKIESGKMEMDFHEFNLRNCVEEVLDLFATKLAKGPVELFYNIDSNIPKQVIGDSNRLRQVLINLIGNAAKFTQQGEIALNIGLLHQNNGSVEIGFAVTDTGIGISPEKLPQLFGEFSQAESSTARKYGGSGLGLLISKRLVNLMGGDIGVTSKPGVGSTFQFSIQCKNGRQTDDALDMSVIAGKSVLLINHNIQLLKSIELRLKEWKFKTIAALGATEAEQLLANRDKLDLCIVDCNLPQADQIKLSALIGARFGQVPIILLVKAGNDVYKSNQLPFTGTLTRPIKQSHLVRELLAAFKQEQLHGALKPDAVLREEFALLYPLNILVAEDNQINQMVILKVLKRLGYKPQLANNGKEAVSMMGEPNFDLILMDIQMPEMDGLEATRYIRKHHAHQPHIIAMTANAMVEDREECYNAGMNNYLTKPIKIDSLITALEQVKTLQ</sequence>
<dbReference type="Pfam" id="PF00072">
    <property type="entry name" value="Response_reg"/>
    <property type="match status" value="1"/>
</dbReference>
<feature type="transmembrane region" description="Helical" evidence="6">
    <location>
        <begin position="12"/>
        <end position="31"/>
    </location>
</feature>
<dbReference type="InterPro" id="IPR036890">
    <property type="entry name" value="HATPase_C_sf"/>
</dbReference>
<dbReference type="InterPro" id="IPR011006">
    <property type="entry name" value="CheY-like_superfamily"/>
</dbReference>
<accession>A0ABU3GVS9</accession>
<evidence type="ECO:0000256" key="1">
    <source>
        <dbReference type="ARBA" id="ARBA00000085"/>
    </source>
</evidence>
<dbReference type="EC" id="2.7.13.3" evidence="2"/>
<evidence type="ECO:0000256" key="2">
    <source>
        <dbReference type="ARBA" id="ARBA00012438"/>
    </source>
</evidence>
<dbReference type="Gene3D" id="1.10.287.130">
    <property type="match status" value="1"/>
</dbReference>
<name>A0ABU3GVS9_9SPHI</name>
<dbReference type="Proteomes" id="UP001258315">
    <property type="component" value="Unassembled WGS sequence"/>
</dbReference>
<dbReference type="CDD" id="cd16922">
    <property type="entry name" value="HATPase_EvgS-ArcB-TorS-like"/>
    <property type="match status" value="1"/>
</dbReference>
<dbReference type="InterPro" id="IPR003594">
    <property type="entry name" value="HATPase_dom"/>
</dbReference>
<dbReference type="PANTHER" id="PTHR45339">
    <property type="entry name" value="HYBRID SIGNAL TRANSDUCTION HISTIDINE KINASE J"/>
    <property type="match status" value="1"/>
</dbReference>
<dbReference type="PANTHER" id="PTHR45339:SF1">
    <property type="entry name" value="HYBRID SIGNAL TRANSDUCTION HISTIDINE KINASE J"/>
    <property type="match status" value="1"/>
</dbReference>
<evidence type="ECO:0000256" key="4">
    <source>
        <dbReference type="ARBA" id="ARBA00023012"/>
    </source>
</evidence>
<dbReference type="PROSITE" id="PS50110">
    <property type="entry name" value="RESPONSE_REGULATORY"/>
    <property type="match status" value="2"/>
</dbReference>
<dbReference type="SUPFAM" id="SSF55874">
    <property type="entry name" value="ATPase domain of HSP90 chaperone/DNA topoisomerase II/histidine kinase"/>
    <property type="match status" value="1"/>
</dbReference>
<evidence type="ECO:0000259" key="8">
    <source>
        <dbReference type="PROSITE" id="PS50110"/>
    </source>
</evidence>
<dbReference type="Pfam" id="PF00512">
    <property type="entry name" value="HisKA"/>
    <property type="match status" value="1"/>
</dbReference>
<dbReference type="InterPro" id="IPR003661">
    <property type="entry name" value="HisK_dim/P_dom"/>
</dbReference>
<dbReference type="Gene3D" id="3.40.50.2300">
    <property type="match status" value="2"/>
</dbReference>
<dbReference type="Pfam" id="PF02518">
    <property type="entry name" value="HATPase_c"/>
    <property type="match status" value="1"/>
</dbReference>
<comment type="catalytic activity">
    <reaction evidence="1">
        <text>ATP + protein L-histidine = ADP + protein N-phospho-L-histidine.</text>
        <dbReference type="EC" id="2.7.13.3"/>
    </reaction>
</comment>
<feature type="modified residue" description="4-aspartylphosphate" evidence="5">
    <location>
        <position position="479"/>
    </location>
</feature>
<keyword evidence="6" id="KW-0812">Transmembrane</keyword>
<feature type="domain" description="Histidine kinase" evidence="7">
    <location>
        <begin position="53"/>
        <end position="274"/>
    </location>
</feature>
<dbReference type="InterPro" id="IPR001789">
    <property type="entry name" value="Sig_transdc_resp-reg_receiver"/>
</dbReference>
<dbReference type="CDD" id="cd17546">
    <property type="entry name" value="REC_hyHK_CKI1_RcsC-like"/>
    <property type="match status" value="1"/>
</dbReference>
<reference evidence="10" key="1">
    <citation type="submission" date="2023-07" db="EMBL/GenBank/DDBJ databases">
        <title>Functional and genomic diversity of the sorghum phyllosphere microbiome.</title>
        <authorList>
            <person name="Shade A."/>
        </authorList>
    </citation>
    <scope>NUCLEOTIDE SEQUENCE [LARGE SCALE GENOMIC DNA]</scope>
    <source>
        <strain evidence="10">SORGH_AS_0422</strain>
    </source>
</reference>
<dbReference type="CDD" id="cd00082">
    <property type="entry name" value="HisKA"/>
    <property type="match status" value="1"/>
</dbReference>
<keyword evidence="3 5" id="KW-0597">Phosphoprotein</keyword>
<feature type="modified residue" description="4-aspartylphosphate" evidence="5">
    <location>
        <position position="341"/>
    </location>
</feature>
<dbReference type="SMART" id="SM00387">
    <property type="entry name" value="HATPase_c"/>
    <property type="match status" value="1"/>
</dbReference>
<gene>
    <name evidence="9" type="ORF">QE417_002956</name>
</gene>
<dbReference type="RefSeq" id="WP_311951234.1">
    <property type="nucleotide sequence ID" value="NZ_JAVLVU010000001.1"/>
</dbReference>
<evidence type="ECO:0000256" key="6">
    <source>
        <dbReference type="SAM" id="Phobius"/>
    </source>
</evidence>
<evidence type="ECO:0000313" key="9">
    <source>
        <dbReference type="EMBL" id="MDT3403884.1"/>
    </source>
</evidence>
<keyword evidence="4" id="KW-0902">Two-component regulatory system</keyword>
<dbReference type="EMBL" id="JAVLVU010000001">
    <property type="protein sequence ID" value="MDT3403884.1"/>
    <property type="molecule type" value="Genomic_DNA"/>
</dbReference>
<dbReference type="PRINTS" id="PR00344">
    <property type="entry name" value="BCTRLSENSOR"/>
</dbReference>
<dbReference type="InterPro" id="IPR004358">
    <property type="entry name" value="Sig_transdc_His_kin-like_C"/>
</dbReference>
<keyword evidence="6" id="KW-1133">Transmembrane helix</keyword>
<evidence type="ECO:0000259" key="7">
    <source>
        <dbReference type="PROSITE" id="PS50109"/>
    </source>
</evidence>
<dbReference type="PROSITE" id="PS50109">
    <property type="entry name" value="HIS_KIN"/>
    <property type="match status" value="1"/>
</dbReference>
<dbReference type="InterPro" id="IPR005467">
    <property type="entry name" value="His_kinase_dom"/>
</dbReference>
<dbReference type="Gene3D" id="3.30.565.10">
    <property type="entry name" value="Histidine kinase-like ATPase, C-terminal domain"/>
    <property type="match status" value="1"/>
</dbReference>
<dbReference type="SUPFAM" id="SSF47384">
    <property type="entry name" value="Homodimeric domain of signal transducing histidine kinase"/>
    <property type="match status" value="1"/>
</dbReference>
<keyword evidence="6" id="KW-0472">Membrane</keyword>
<feature type="domain" description="Response regulatory" evidence="8">
    <location>
        <begin position="291"/>
        <end position="404"/>
    </location>
</feature>
<proteinExistence type="predicted"/>
<feature type="domain" description="Response regulatory" evidence="8">
    <location>
        <begin position="430"/>
        <end position="545"/>
    </location>
</feature>
<evidence type="ECO:0000256" key="3">
    <source>
        <dbReference type="ARBA" id="ARBA00022553"/>
    </source>
</evidence>
<dbReference type="SMART" id="SM00388">
    <property type="entry name" value="HisKA"/>
    <property type="match status" value="1"/>
</dbReference>
<evidence type="ECO:0000313" key="10">
    <source>
        <dbReference type="Proteomes" id="UP001258315"/>
    </source>
</evidence>
<dbReference type="SUPFAM" id="SSF52172">
    <property type="entry name" value="CheY-like"/>
    <property type="match status" value="2"/>
</dbReference>
<organism evidence="9 10">
    <name type="scientific">Mucilaginibacter terrae</name>
    <dbReference type="NCBI Taxonomy" id="1955052"/>
    <lineage>
        <taxon>Bacteria</taxon>
        <taxon>Pseudomonadati</taxon>
        <taxon>Bacteroidota</taxon>
        <taxon>Sphingobacteriia</taxon>
        <taxon>Sphingobacteriales</taxon>
        <taxon>Sphingobacteriaceae</taxon>
        <taxon>Mucilaginibacter</taxon>
    </lineage>
</organism>
<protein>
    <recommendedName>
        <fullName evidence="2">histidine kinase</fullName>
        <ecNumber evidence="2">2.7.13.3</ecNumber>
    </recommendedName>
</protein>
<keyword evidence="10" id="KW-1185">Reference proteome</keyword>
<evidence type="ECO:0000256" key="5">
    <source>
        <dbReference type="PROSITE-ProRule" id="PRU00169"/>
    </source>
</evidence>
<dbReference type="SMART" id="SM00448">
    <property type="entry name" value="REC"/>
    <property type="match status" value="2"/>
</dbReference>